<accession>A0ABU5V199</accession>
<dbReference type="InterPro" id="IPR050708">
    <property type="entry name" value="T6SS_VgrG/RHS"/>
</dbReference>
<dbReference type="EMBL" id="JAYFUH010000072">
    <property type="protein sequence ID" value="MEA5667135.1"/>
    <property type="molecule type" value="Genomic_DNA"/>
</dbReference>
<keyword evidence="4" id="KW-1185">Reference proteome</keyword>
<dbReference type="PANTHER" id="PTHR32305:SF15">
    <property type="entry name" value="PROTEIN RHSA-RELATED"/>
    <property type="match status" value="1"/>
</dbReference>
<keyword evidence="1" id="KW-0677">Repeat</keyword>
<proteinExistence type="predicted"/>
<feature type="domain" description="Teneurin-like YD-shell" evidence="2">
    <location>
        <begin position="569"/>
        <end position="861"/>
    </location>
</feature>
<dbReference type="RefSeq" id="WP_323438271.1">
    <property type="nucleotide sequence ID" value="NZ_JAYFUH010000072.1"/>
</dbReference>
<sequence>MSKLRQQGLVWPLMCVGASLLLNVDLALGQSSTRTETITYHDNTTKWVLGQVASRSVNGAVAEQTTYDAVTAMPLQSWSFGKLKQTLTYNTDGTVATVKDGNNNVTTLAGWKRGIPQSITYADGKTQSAIVDDRGWIARVTDENGYATNYTYDAMGRMASIAYPTGDTVAWNSTTQAFVQVGTAEYGIPAGHWRQTVTTGNGVKISYFDALWRPLLVREYDSGNVTATQRFTGYEYDHEGRVVFTSYPSAASNPDKGIWTTYDALGRTKSVSQDSELGLLATTTAYLSDATGPYTLVTQPGGQQTRTWYQMFDQPSYDAPVKITHPEGAVTTIVRDVFGKPTSIVRGNSGGTVQATRTYTYNTNQELCRVVEPETGATLMGYDAGGNLTWSGSGFGATSACHATGQTAAILARTAARTYDVRNRLKTLTFPDGRGNQTWTYTADGLPNTVSADNDGANLVTTQYTYNRRRMLTEERMQWNQISWPINYTYNSNGHLSVEKYPNGQSVAFAPNALGQPTQAGTFATGVSYHPNGAIKQFTYGNGIVHTMTQNARHLPIRSMDCVVVGCTAAADKRLDLTYGFDKNANVSQITDNIAGRQNRSMVYDGLDRVTSTTSAMFGTATYAYDVLDNLIRVNVAGGGAARNHFYCYDTKWQLTNVKTGSCSGASVIGLGYDVQGNLNNKNGKVFDFDFGNRLRGVNGIASYVYDAAGRRVRDYTTASKYSLYAQDGRLMYSTDGRLGVSTQYVYLGGSLVAFREAVGTVITPKYQHTDALGSPITVTGADKAVLERNEYEPYGQVVNATAKDGPGFTGHVLDAATGMNYMQQRYYDPQIGRFLSVDPVTAYKNPVGAFNRYWYANNNPYRFTDPDGRYACTNNGATCSVRDARLTDSFVKAAAATHGKMRDGSAKTQLGKVLDIIGTAGDGNGFTINLASLGEGVLGQFSKGGMDLDAQQIRGTASRTGLRTDVVGGMVVGHEGVHKWDSMQPGARPSYFPATGIERMVTELNAYGMSSAMANALGIRNAYNQPGMSLADRRRAIWDGAKRSWEGACASGGGGCSGYEP</sequence>
<dbReference type="InterPro" id="IPR022385">
    <property type="entry name" value="Rhs_assc_core"/>
</dbReference>
<evidence type="ECO:0000256" key="1">
    <source>
        <dbReference type="ARBA" id="ARBA00022737"/>
    </source>
</evidence>
<comment type="caution">
    <text evidence="3">The sequence shown here is derived from an EMBL/GenBank/DDBJ whole genome shotgun (WGS) entry which is preliminary data.</text>
</comment>
<dbReference type="InterPro" id="IPR006530">
    <property type="entry name" value="YD"/>
</dbReference>
<evidence type="ECO:0000313" key="3">
    <source>
        <dbReference type="EMBL" id="MEA5667135.1"/>
    </source>
</evidence>
<protein>
    <submittedName>
        <fullName evidence="3">RHS repeat-associated core domain-containing protein</fullName>
    </submittedName>
</protein>
<dbReference type="PANTHER" id="PTHR32305">
    <property type="match status" value="1"/>
</dbReference>
<dbReference type="Pfam" id="PF05593">
    <property type="entry name" value="RHS_repeat"/>
    <property type="match status" value="1"/>
</dbReference>
<dbReference type="Proteomes" id="UP001301653">
    <property type="component" value="Unassembled WGS sequence"/>
</dbReference>
<reference evidence="3 4" key="1">
    <citation type="submission" date="2023-12" db="EMBL/GenBank/DDBJ databases">
        <title>Stenotrophomonas guangdongensis sp. nov., isolated from wilted pepper plants (Capsicum annuum).</title>
        <authorList>
            <person name="Qiu M."/>
            <person name="Li Y."/>
            <person name="Liu Q."/>
            <person name="Zhang X."/>
            <person name="Huang Y."/>
            <person name="Guo R."/>
            <person name="Hu M."/>
            <person name="Zhou J."/>
            <person name="Zhou X."/>
        </authorList>
    </citation>
    <scope>NUCLEOTIDE SEQUENCE [LARGE SCALE GENOMIC DNA]</scope>
    <source>
        <strain evidence="3 4">MH1</strain>
    </source>
</reference>
<gene>
    <name evidence="3" type="ORF">VA603_06245</name>
</gene>
<evidence type="ECO:0000259" key="2">
    <source>
        <dbReference type="Pfam" id="PF25023"/>
    </source>
</evidence>
<name>A0ABU5V199_9GAMM</name>
<dbReference type="InterPro" id="IPR031325">
    <property type="entry name" value="RHS_repeat"/>
</dbReference>
<dbReference type="InterPro" id="IPR056823">
    <property type="entry name" value="TEN-like_YD-shell"/>
</dbReference>
<dbReference type="Gene3D" id="2.180.10.10">
    <property type="entry name" value="RHS repeat-associated core"/>
    <property type="match status" value="3"/>
</dbReference>
<dbReference type="Pfam" id="PF25023">
    <property type="entry name" value="TEN_YD-shell"/>
    <property type="match status" value="1"/>
</dbReference>
<dbReference type="NCBIfam" id="TIGR03696">
    <property type="entry name" value="Rhs_assc_core"/>
    <property type="match status" value="1"/>
</dbReference>
<dbReference type="NCBIfam" id="TIGR01643">
    <property type="entry name" value="YD_repeat_2x"/>
    <property type="match status" value="1"/>
</dbReference>
<organism evidence="3 4">
    <name type="scientific">Stenotrophomonas capsici</name>
    <dbReference type="NCBI Taxonomy" id="3110230"/>
    <lineage>
        <taxon>Bacteria</taxon>
        <taxon>Pseudomonadati</taxon>
        <taxon>Pseudomonadota</taxon>
        <taxon>Gammaproteobacteria</taxon>
        <taxon>Lysobacterales</taxon>
        <taxon>Lysobacteraceae</taxon>
        <taxon>Stenotrophomonas</taxon>
    </lineage>
</organism>
<evidence type="ECO:0000313" key="4">
    <source>
        <dbReference type="Proteomes" id="UP001301653"/>
    </source>
</evidence>